<keyword evidence="5" id="KW-0408">Iron</keyword>
<keyword evidence="1" id="KW-0813">Transport</keyword>
<dbReference type="KEGG" id="roz:CBI38_02125"/>
<dbReference type="InterPro" id="IPR007419">
    <property type="entry name" value="BFD-like_2Fe2S-bd_dom"/>
</dbReference>
<dbReference type="PANTHER" id="PTHR37424">
    <property type="entry name" value="BACTERIOFERRITIN-ASSOCIATED FERREDOXIN"/>
    <property type="match status" value="1"/>
</dbReference>
<dbReference type="GO" id="GO:0046872">
    <property type="term" value="F:metal ion binding"/>
    <property type="evidence" value="ECO:0007669"/>
    <property type="project" value="UniProtKB-KW"/>
</dbReference>
<dbReference type="EMBL" id="CP021354">
    <property type="protein sequence ID" value="AWK70542.1"/>
    <property type="molecule type" value="Genomic_DNA"/>
</dbReference>
<proteinExistence type="inferred from homology"/>
<evidence type="ECO:0000256" key="1">
    <source>
        <dbReference type="ARBA" id="ARBA00022448"/>
    </source>
</evidence>
<dbReference type="AlphaFoldDB" id="A0A2S2BPL0"/>
<evidence type="ECO:0000256" key="2">
    <source>
        <dbReference type="ARBA" id="ARBA00022714"/>
    </source>
</evidence>
<dbReference type="GO" id="GO:0051537">
    <property type="term" value="F:2 iron, 2 sulfur cluster binding"/>
    <property type="evidence" value="ECO:0007669"/>
    <property type="project" value="UniProtKB-KW"/>
</dbReference>
<evidence type="ECO:0000256" key="8">
    <source>
        <dbReference type="ARBA" id="ARBA00046332"/>
    </source>
</evidence>
<evidence type="ECO:0000256" key="3">
    <source>
        <dbReference type="ARBA" id="ARBA00022723"/>
    </source>
</evidence>
<dbReference type="InterPro" id="IPR041854">
    <property type="entry name" value="BFD-like_2Fe2S-bd_dom_sf"/>
</dbReference>
<organism evidence="10 11">
    <name type="scientific">Rhodococcus oxybenzonivorans</name>
    <dbReference type="NCBI Taxonomy" id="1990687"/>
    <lineage>
        <taxon>Bacteria</taxon>
        <taxon>Bacillati</taxon>
        <taxon>Actinomycetota</taxon>
        <taxon>Actinomycetes</taxon>
        <taxon>Mycobacteriales</taxon>
        <taxon>Nocardiaceae</taxon>
        <taxon>Rhodococcus</taxon>
    </lineage>
</organism>
<evidence type="ECO:0000313" key="11">
    <source>
        <dbReference type="Proteomes" id="UP000245711"/>
    </source>
</evidence>
<reference evidence="10 11" key="1">
    <citation type="submission" date="2017-05" db="EMBL/GenBank/DDBJ databases">
        <title>Isolation of Rhodococcus sp. S2-17 biodegrading of BP-3.</title>
        <authorList>
            <person name="Lee Y."/>
            <person name="Kim K.H."/>
            <person name="Chun B.H."/>
            <person name="Jung H.S."/>
            <person name="Jeon C.O."/>
        </authorList>
    </citation>
    <scope>NUCLEOTIDE SEQUENCE [LARGE SCALE GENOMIC DNA]</scope>
    <source>
        <strain evidence="10 11">S2-17</strain>
    </source>
</reference>
<evidence type="ECO:0000259" key="9">
    <source>
        <dbReference type="Pfam" id="PF04324"/>
    </source>
</evidence>
<feature type="domain" description="BFD-like [2Fe-2S]-binding" evidence="9">
    <location>
        <begin position="3"/>
        <end position="49"/>
    </location>
</feature>
<keyword evidence="6" id="KW-0411">Iron-sulfur</keyword>
<name>A0A2S2BPL0_9NOCA</name>
<evidence type="ECO:0000256" key="5">
    <source>
        <dbReference type="ARBA" id="ARBA00023004"/>
    </source>
</evidence>
<keyword evidence="11" id="KW-1185">Reference proteome</keyword>
<dbReference type="OrthoDB" id="9815350at2"/>
<dbReference type="PANTHER" id="PTHR37424:SF1">
    <property type="entry name" value="BACTERIOFERRITIN-ASSOCIATED FERREDOXIN"/>
    <property type="match status" value="1"/>
</dbReference>
<dbReference type="Gene3D" id="1.10.10.1100">
    <property type="entry name" value="BFD-like [2Fe-2S]-binding domain"/>
    <property type="match status" value="1"/>
</dbReference>
<dbReference type="RefSeq" id="WP_109326010.1">
    <property type="nucleotide sequence ID" value="NZ_CP021354.1"/>
</dbReference>
<gene>
    <name evidence="10" type="ORF">CBI38_02125</name>
</gene>
<dbReference type="Pfam" id="PF04324">
    <property type="entry name" value="Fer2_BFD"/>
    <property type="match status" value="1"/>
</dbReference>
<protein>
    <recommendedName>
        <fullName evidence="7">Bacterioferritin-associated ferredoxin</fullName>
    </recommendedName>
</protein>
<accession>A0A2S2BPL0</accession>
<dbReference type="InterPro" id="IPR052371">
    <property type="entry name" value="BFD-associated_ferredoxin"/>
</dbReference>
<dbReference type="Proteomes" id="UP000245711">
    <property type="component" value="Chromosome"/>
</dbReference>
<keyword evidence="2" id="KW-0001">2Fe-2S</keyword>
<sequence>MFVCICKAVTETEVHEHVHDGADSADAIGERCGAGWGCGTCVDRLEEILCAYAERNRTAA</sequence>
<keyword evidence="4" id="KW-0249">Electron transport</keyword>
<evidence type="ECO:0000313" key="10">
    <source>
        <dbReference type="EMBL" id="AWK70542.1"/>
    </source>
</evidence>
<evidence type="ECO:0000256" key="4">
    <source>
        <dbReference type="ARBA" id="ARBA00022982"/>
    </source>
</evidence>
<evidence type="ECO:0000256" key="6">
    <source>
        <dbReference type="ARBA" id="ARBA00023014"/>
    </source>
</evidence>
<comment type="similarity">
    <text evidence="8">Belongs to the Bfd family.</text>
</comment>
<evidence type="ECO:0000256" key="7">
    <source>
        <dbReference type="ARBA" id="ARBA00039386"/>
    </source>
</evidence>
<keyword evidence="3" id="KW-0479">Metal-binding</keyword>